<dbReference type="InterPro" id="IPR038752">
    <property type="entry name" value="IQCH"/>
</dbReference>
<accession>A0AAD5T893</accession>
<reference evidence="1" key="1">
    <citation type="submission" date="2020-05" db="EMBL/GenBank/DDBJ databases">
        <title>Phylogenomic resolution of chytrid fungi.</title>
        <authorList>
            <person name="Stajich J.E."/>
            <person name="Amses K."/>
            <person name="Simmons R."/>
            <person name="Seto K."/>
            <person name="Myers J."/>
            <person name="Bonds A."/>
            <person name="Quandt C.A."/>
            <person name="Barry K."/>
            <person name="Liu P."/>
            <person name="Grigoriev I."/>
            <person name="Longcore J.E."/>
            <person name="James T.Y."/>
        </authorList>
    </citation>
    <scope>NUCLEOTIDE SEQUENCE</scope>
    <source>
        <strain evidence="1">JEL0513</strain>
    </source>
</reference>
<organism evidence="1 2">
    <name type="scientific">Physocladia obscura</name>
    <dbReference type="NCBI Taxonomy" id="109957"/>
    <lineage>
        <taxon>Eukaryota</taxon>
        <taxon>Fungi</taxon>
        <taxon>Fungi incertae sedis</taxon>
        <taxon>Chytridiomycota</taxon>
        <taxon>Chytridiomycota incertae sedis</taxon>
        <taxon>Chytridiomycetes</taxon>
        <taxon>Chytridiales</taxon>
        <taxon>Chytriomycetaceae</taxon>
        <taxon>Physocladia</taxon>
    </lineage>
</organism>
<evidence type="ECO:0000313" key="2">
    <source>
        <dbReference type="Proteomes" id="UP001211907"/>
    </source>
</evidence>
<dbReference type="EMBL" id="JADGJH010000143">
    <property type="protein sequence ID" value="KAJ3136188.1"/>
    <property type="molecule type" value="Genomic_DNA"/>
</dbReference>
<gene>
    <name evidence="1" type="ORF">HK100_001917</name>
</gene>
<dbReference type="Proteomes" id="UP001211907">
    <property type="component" value="Unassembled WGS sequence"/>
</dbReference>
<sequence>MKGFDNEEEMRQATRRTNYLLSETAKTDINSVGMNAFHKNNTPLFDLHLRPASSHRYKNVKFELPNYTVATMHKIERTANPILKSGWTWHEIPVANQEDAEKQLPFVTSKDNYNAFDRPVIPHLIRIQTKELEPLPDIITNTKLQIVIAKTLEIKSKIESKPHCPLPKESKIMRDISKSGQKYPLTPTGTRQTSAFLKDIEQKQSDTLSNWTIFIKDGCVVSTSDAYLNFRNKSRDIWPQINYYIWKVEVLIRRYAIPCAELRCQELINLAKIIPANAAQLSWEILNHVIYNADEVIGIIKTPGRIYKGFGPESNRVLAAKRIQNLCQGRKSRIELKRYSEMIKSAKTMVHSFRLKKFRRNLYNQIQTRFDNVYKKSFYRLMGDFAICSNEKGFNERRKVIVQMAPRFAEIDLMDCVIGKILILLQDPSIERMILVIPLLTQDKDNYICTQLDSGFLDFNPLKTGRLKLISPESSKCFLSGASVASMLNASHKALAKVKELIHGKFAVLMSDFAGRSEISLSAILNIPFCGPKPEKAKKLNTRHKARNFLKRAGIEVVPGMSFKSGTEIKLKDALIYANSLYPNMPIWEVFEKRRSGYLDFAKHDFVCDAWIDSDRIPELSEEETIDETMESLNLARNLRLTKCPSHVQFIERLCGKIGPKFVTGGLKGTGGFIQARPVRDGTLMRRLEIGFFLDASPTAGQATQLVSCEAVLDKEFEQIAMIVPQQKMPHAMLLKIIERISSACLKAGIFGYIGLQMHVWRDIGMERNGWWVNHLYPFLSPSLLKASSVIVATGCPIDMKSGTAKFNWSDIPLHLEKTHEAVYTNQSLLRQDFESAIKKQAGSPGEHRKLTDYRGEVSLALAGKTESNLMKSCVAGDYKSGVVAFLKDIALCNRRLKHYDLPDLVSNIKDIARFFIEEWKNLELYPQICFAVPLYPEFTSDKYATIFSSLKKTEDLASLSGAPGKKYHGSSAIITRNENLANNIKKRVHEDTIVTSDSENSCNEEVQTQLHGERQASIFDAAQLYHQHKQHQQTNNSNIFMPITTEKKELTLLEFCAQKFRLADRAYSAAWWDTTLFQTINAETGNICYLDPYDPENPTNRHFEFLKPSNNNDNNNVIDLDAIISKAIPQLSKLASTSSARPVTSCARKIAQVFQEIERLKRPPPPPKEQRSTLSVNLLNEGIPSQVAAKFDIAFKRPHLSPPFKSTQRYLRIRRGEFGPSELAKVEAALKKFEDLYEDVFGNESDDGDDEYEYELGMEENPVEKKRTKKTFAIRGNEGQQVGGENGRDFAIAAAFELMNQVSAKEPTSLARKNELGNSTEILPRKNSDYDTVNSFLDYCVWDQKKTKKIPVPNNSDKNVQNALEKMSKLSERAGEFETKFETMQMERKKSVMQRQESVLAPQVFPLPANNIVTPIGVIQIESPEENIGSAEDLRTLAAKNLFNKTRTTSFKDEGIILGVAMGVKKRIRQQSLIRQTSIFKEE</sequence>
<name>A0AAD5T893_9FUNG</name>
<evidence type="ECO:0000313" key="1">
    <source>
        <dbReference type="EMBL" id="KAJ3136188.1"/>
    </source>
</evidence>
<protein>
    <submittedName>
        <fullName evidence="1">Uncharacterized protein</fullName>
    </submittedName>
</protein>
<comment type="caution">
    <text evidence="1">The sequence shown here is derived from an EMBL/GenBank/DDBJ whole genome shotgun (WGS) entry which is preliminary data.</text>
</comment>
<dbReference type="PANTHER" id="PTHR14465">
    <property type="entry name" value="IQ DOMAIN-CONTAINING PROTEIN H"/>
    <property type="match status" value="1"/>
</dbReference>
<proteinExistence type="predicted"/>
<keyword evidence="2" id="KW-1185">Reference proteome</keyword>
<dbReference type="PANTHER" id="PTHR14465:SF0">
    <property type="entry name" value="IQ DOMAIN-CONTAINING PROTEIN H"/>
    <property type="match status" value="1"/>
</dbReference>